<organism evidence="3 4">
    <name type="scientific">Streptomyces coerulescens</name>
    <dbReference type="NCBI Taxonomy" id="29304"/>
    <lineage>
        <taxon>Bacteria</taxon>
        <taxon>Bacillati</taxon>
        <taxon>Actinomycetota</taxon>
        <taxon>Actinomycetes</taxon>
        <taxon>Kitasatosporales</taxon>
        <taxon>Streptomycetaceae</taxon>
        <taxon>Streptomyces</taxon>
    </lineage>
</organism>
<comment type="caution">
    <text evidence="3">The sequence shown here is derived from an EMBL/GenBank/DDBJ whole genome shotgun (WGS) entry which is preliminary data.</text>
</comment>
<comment type="similarity">
    <text evidence="1 2">Belongs to the enoyl-CoA hydratase/isomerase family.</text>
</comment>
<proteinExistence type="inferred from homology"/>
<dbReference type="InterPro" id="IPR029045">
    <property type="entry name" value="ClpP/crotonase-like_dom_sf"/>
</dbReference>
<evidence type="ECO:0000313" key="4">
    <source>
        <dbReference type="Proteomes" id="UP001596263"/>
    </source>
</evidence>
<reference evidence="4" key="1">
    <citation type="journal article" date="2019" name="Int. J. Syst. Evol. Microbiol.">
        <title>The Global Catalogue of Microorganisms (GCM) 10K type strain sequencing project: providing services to taxonomists for standard genome sequencing and annotation.</title>
        <authorList>
            <consortium name="The Broad Institute Genomics Platform"/>
            <consortium name="The Broad Institute Genome Sequencing Center for Infectious Disease"/>
            <person name="Wu L."/>
            <person name="Ma J."/>
        </authorList>
    </citation>
    <scope>NUCLEOTIDE SEQUENCE [LARGE SCALE GENOMIC DNA]</scope>
    <source>
        <strain evidence="4">KCTC 42586</strain>
    </source>
</reference>
<dbReference type="InterPro" id="IPR018376">
    <property type="entry name" value="Enoyl-CoA_hyd/isom_CS"/>
</dbReference>
<keyword evidence="4" id="KW-1185">Reference proteome</keyword>
<dbReference type="Gene3D" id="3.90.226.10">
    <property type="entry name" value="2-enoyl-CoA Hydratase, Chain A, domain 1"/>
    <property type="match status" value="1"/>
</dbReference>
<evidence type="ECO:0000313" key="3">
    <source>
        <dbReference type="EMBL" id="MFC5219886.1"/>
    </source>
</evidence>
<dbReference type="EMBL" id="JBHSKM010000044">
    <property type="protein sequence ID" value="MFC5219886.1"/>
    <property type="molecule type" value="Genomic_DNA"/>
</dbReference>
<dbReference type="Pfam" id="PF00378">
    <property type="entry name" value="ECH_1"/>
    <property type="match status" value="1"/>
</dbReference>
<sequence>MTRSEVSLSSTRGVAIVTLQAPERRNLLSAEMVRSLAATFDELEADASIRCAVLTGAGSAFCAGADLSTLEDAARGHFEPVREVYEGFLRVLRSPLPTIAAVNGPAVGAGLNLALACDVRLAAESARFDTRFARLHLHPGGGHTWLLAQAVGRQQATMACLFGQVWNAREAYERGLVAGVHPDGDVLDAAVALAESLNGHDRAFVHRLTATIRESAVTADHQTAFLAETEAQIWSTEQPAFLSGVTRLREAIGRRSTGGKPGADGNR</sequence>
<dbReference type="CDD" id="cd06558">
    <property type="entry name" value="crotonase-like"/>
    <property type="match status" value="1"/>
</dbReference>
<evidence type="ECO:0000256" key="2">
    <source>
        <dbReference type="RuleBase" id="RU003707"/>
    </source>
</evidence>
<dbReference type="PANTHER" id="PTHR11941">
    <property type="entry name" value="ENOYL-COA HYDRATASE-RELATED"/>
    <property type="match status" value="1"/>
</dbReference>
<evidence type="ECO:0000256" key="1">
    <source>
        <dbReference type="ARBA" id="ARBA00005254"/>
    </source>
</evidence>
<dbReference type="PROSITE" id="PS00166">
    <property type="entry name" value="ENOYL_COA_HYDRATASE"/>
    <property type="match status" value="1"/>
</dbReference>
<gene>
    <name evidence="3" type="ORF">ACFPQ9_39340</name>
</gene>
<dbReference type="RefSeq" id="WP_380864166.1">
    <property type="nucleotide sequence ID" value="NZ_JBHSKM010000044.1"/>
</dbReference>
<accession>A0ABW0CV97</accession>
<dbReference type="InterPro" id="IPR001753">
    <property type="entry name" value="Enoyl-CoA_hydra/iso"/>
</dbReference>
<dbReference type="PANTHER" id="PTHR11941:SF54">
    <property type="entry name" value="ENOYL-COA HYDRATASE, MITOCHONDRIAL"/>
    <property type="match status" value="1"/>
</dbReference>
<dbReference type="Proteomes" id="UP001596263">
    <property type="component" value="Unassembled WGS sequence"/>
</dbReference>
<name>A0ABW0CV97_STRCD</name>
<protein>
    <submittedName>
        <fullName evidence="3">Enoyl-CoA hydratase-related protein</fullName>
    </submittedName>
</protein>
<dbReference type="SUPFAM" id="SSF52096">
    <property type="entry name" value="ClpP/crotonase"/>
    <property type="match status" value="1"/>
</dbReference>